<evidence type="ECO:0000313" key="1">
    <source>
        <dbReference type="EMBL" id="EGF84299.1"/>
    </source>
</evidence>
<proteinExistence type="predicted"/>
<dbReference type="Proteomes" id="UP000007241">
    <property type="component" value="Unassembled WGS sequence"/>
</dbReference>
<dbReference type="HOGENOM" id="CLU_3086846_0_0_1"/>
<dbReference type="GeneID" id="18241113"/>
<dbReference type="EMBL" id="GL882879">
    <property type="protein sequence ID" value="EGF84299.1"/>
    <property type="molecule type" value="Genomic_DNA"/>
</dbReference>
<keyword evidence="2" id="KW-1185">Reference proteome</keyword>
<reference evidence="1 2" key="1">
    <citation type="submission" date="2009-12" db="EMBL/GenBank/DDBJ databases">
        <title>The draft genome of Batrachochytrium dendrobatidis.</title>
        <authorList>
            <consortium name="US DOE Joint Genome Institute (JGI-PGF)"/>
            <person name="Kuo A."/>
            <person name="Salamov A."/>
            <person name="Schmutz J."/>
            <person name="Lucas S."/>
            <person name="Pitluck S."/>
            <person name="Rosenblum E."/>
            <person name="Stajich J."/>
            <person name="Eisen M."/>
            <person name="Grigoriev I.V."/>
        </authorList>
    </citation>
    <scope>NUCLEOTIDE SEQUENCE [LARGE SCALE GENOMIC DNA]</scope>
    <source>
        <strain evidence="2">JAM81 / FGSC 10211</strain>
    </source>
</reference>
<dbReference type="AlphaFoldDB" id="F4NT79"/>
<organism evidence="1 2">
    <name type="scientific">Batrachochytrium dendrobatidis (strain JAM81 / FGSC 10211)</name>
    <name type="common">Frog chytrid fungus</name>
    <dbReference type="NCBI Taxonomy" id="684364"/>
    <lineage>
        <taxon>Eukaryota</taxon>
        <taxon>Fungi</taxon>
        <taxon>Fungi incertae sedis</taxon>
        <taxon>Chytridiomycota</taxon>
        <taxon>Chytridiomycota incertae sedis</taxon>
        <taxon>Chytridiomycetes</taxon>
        <taxon>Rhizophydiales</taxon>
        <taxon>Rhizophydiales incertae sedis</taxon>
        <taxon>Batrachochytrium</taxon>
    </lineage>
</organism>
<dbReference type="RefSeq" id="XP_006675891.1">
    <property type="nucleotide sequence ID" value="XM_006675828.1"/>
</dbReference>
<gene>
    <name evidence="1" type="ORF">BATDEDRAFT_36524</name>
</gene>
<dbReference type="InParanoid" id="F4NT79"/>
<name>F4NT79_BATDJ</name>
<protein>
    <submittedName>
        <fullName evidence="1">Expressed protein</fullName>
    </submittedName>
</protein>
<sequence>MDDDGELGSDGAAVWAPKKALSLAVDPLPARMGMRCSPKKRLHLSFERESRA</sequence>
<evidence type="ECO:0000313" key="2">
    <source>
        <dbReference type="Proteomes" id="UP000007241"/>
    </source>
</evidence>
<accession>F4NT79</accession>